<dbReference type="Proteomes" id="UP000606786">
    <property type="component" value="Unassembled WGS sequence"/>
</dbReference>
<dbReference type="AlphaFoldDB" id="A0A811TZ76"/>
<accession>A0A811TZ76</accession>
<protein>
    <submittedName>
        <fullName evidence="3">(Mediterranean fruit fly) hypothetical protein</fullName>
    </submittedName>
</protein>
<keyword evidence="2" id="KW-0732">Signal</keyword>
<name>A0A811TZ76_CERCA</name>
<feature type="signal peptide" evidence="2">
    <location>
        <begin position="1"/>
        <end position="17"/>
    </location>
</feature>
<reference evidence="3" key="1">
    <citation type="submission" date="2020-11" db="EMBL/GenBank/DDBJ databases">
        <authorList>
            <person name="Whitehead M."/>
        </authorList>
    </citation>
    <scope>NUCLEOTIDE SEQUENCE</scope>
    <source>
        <strain evidence="3">EGII</strain>
    </source>
</reference>
<feature type="chain" id="PRO_5032355883" evidence="2">
    <location>
        <begin position="18"/>
        <end position="90"/>
    </location>
</feature>
<keyword evidence="4" id="KW-1185">Reference proteome</keyword>
<evidence type="ECO:0000313" key="3">
    <source>
        <dbReference type="EMBL" id="CAD6992039.1"/>
    </source>
</evidence>
<feature type="region of interest" description="Disordered" evidence="1">
    <location>
        <begin position="70"/>
        <end position="90"/>
    </location>
</feature>
<sequence length="90" mass="9623">MQTVTFVLLLIVATALSAKSSSRGGLIEGPPTVRCNEYAGFLTPTRLLLLSLAMILLGLKQSPLTRLGQTTPGVKSIRSAPRQNDVKTIM</sequence>
<organism evidence="3 4">
    <name type="scientific">Ceratitis capitata</name>
    <name type="common">Mediterranean fruit fly</name>
    <name type="synonym">Tephritis capitata</name>
    <dbReference type="NCBI Taxonomy" id="7213"/>
    <lineage>
        <taxon>Eukaryota</taxon>
        <taxon>Metazoa</taxon>
        <taxon>Ecdysozoa</taxon>
        <taxon>Arthropoda</taxon>
        <taxon>Hexapoda</taxon>
        <taxon>Insecta</taxon>
        <taxon>Pterygota</taxon>
        <taxon>Neoptera</taxon>
        <taxon>Endopterygota</taxon>
        <taxon>Diptera</taxon>
        <taxon>Brachycera</taxon>
        <taxon>Muscomorpha</taxon>
        <taxon>Tephritoidea</taxon>
        <taxon>Tephritidae</taxon>
        <taxon>Ceratitis</taxon>
        <taxon>Ceratitis</taxon>
    </lineage>
</organism>
<proteinExistence type="predicted"/>
<comment type="caution">
    <text evidence="3">The sequence shown here is derived from an EMBL/GenBank/DDBJ whole genome shotgun (WGS) entry which is preliminary data.</text>
</comment>
<evidence type="ECO:0000256" key="1">
    <source>
        <dbReference type="SAM" id="MobiDB-lite"/>
    </source>
</evidence>
<evidence type="ECO:0000256" key="2">
    <source>
        <dbReference type="SAM" id="SignalP"/>
    </source>
</evidence>
<evidence type="ECO:0000313" key="4">
    <source>
        <dbReference type="Proteomes" id="UP000606786"/>
    </source>
</evidence>
<dbReference type="EMBL" id="CAJHJT010000001">
    <property type="protein sequence ID" value="CAD6992039.1"/>
    <property type="molecule type" value="Genomic_DNA"/>
</dbReference>
<gene>
    <name evidence="3" type="ORF">CCAP1982_LOCUS920</name>
</gene>